<evidence type="ECO:0000313" key="2">
    <source>
        <dbReference type="EMBL" id="AMO25670.1"/>
    </source>
</evidence>
<evidence type="ECO:0000313" key="3">
    <source>
        <dbReference type="Proteomes" id="UP000070433"/>
    </source>
</evidence>
<evidence type="ECO:0008006" key="4">
    <source>
        <dbReference type="Google" id="ProtNLM"/>
    </source>
</evidence>
<dbReference type="InterPro" id="IPR010727">
    <property type="entry name" value="DUF1302"/>
</dbReference>
<protein>
    <recommendedName>
        <fullName evidence="4">DUF1302 domain-containing protein</fullName>
    </recommendedName>
</protein>
<feature type="chain" id="PRO_5007491456" description="DUF1302 domain-containing protein" evidence="1">
    <location>
        <begin position="25"/>
        <end position="554"/>
    </location>
</feature>
<feature type="signal peptide" evidence="1">
    <location>
        <begin position="1"/>
        <end position="24"/>
    </location>
</feature>
<gene>
    <name evidence="2" type="ORF">UC35_22300</name>
</gene>
<accession>A0A140HLD7</accession>
<dbReference type="AlphaFoldDB" id="A0A140HLD7"/>
<dbReference type="PROSITE" id="PS51257">
    <property type="entry name" value="PROKAR_LIPOPROTEIN"/>
    <property type="match status" value="1"/>
</dbReference>
<dbReference type="EMBL" id="CP010951">
    <property type="protein sequence ID" value="AMO25670.1"/>
    <property type="molecule type" value="Genomic_DNA"/>
</dbReference>
<organism evidence="2 3">
    <name type="scientific">Ramlibacter tataouinensis</name>
    <dbReference type="NCBI Taxonomy" id="94132"/>
    <lineage>
        <taxon>Bacteria</taxon>
        <taxon>Pseudomonadati</taxon>
        <taxon>Pseudomonadota</taxon>
        <taxon>Betaproteobacteria</taxon>
        <taxon>Burkholderiales</taxon>
        <taxon>Comamonadaceae</taxon>
        <taxon>Ramlibacter</taxon>
    </lineage>
</organism>
<proteinExistence type="predicted"/>
<dbReference type="Pfam" id="PF06980">
    <property type="entry name" value="DUF1302"/>
    <property type="match status" value="1"/>
</dbReference>
<reference evidence="2 3" key="1">
    <citation type="journal article" date="2014" name="Int. J. Syst. Evol. Microbiol.">
        <title>Ramlibacter solisilvae sp. nov., isolated from forest soil, and emended description of the genus Ramlibacter.</title>
        <authorList>
            <person name="Lee H.J."/>
            <person name="Lee S.H."/>
            <person name="Lee S.S."/>
            <person name="Lee J.S."/>
            <person name="Kim Y."/>
            <person name="Kim S.C."/>
            <person name="Jeon C.O."/>
        </authorList>
    </citation>
    <scope>NUCLEOTIDE SEQUENCE [LARGE SCALE GENOMIC DNA]</scope>
    <source>
        <strain evidence="2 3">5-10</strain>
    </source>
</reference>
<dbReference type="Proteomes" id="UP000070433">
    <property type="component" value="Chromosome"/>
</dbReference>
<keyword evidence="3" id="KW-1185">Reference proteome</keyword>
<sequence>MSGGKLNAVAAAAMLVVACGTAQAFEFDTGNPDLSVRWDNTVRANFATRVEERDQKIGNSALSDEGTYSFDKGDSVAQRLDLLSELDVIYKKRYGFRVSGAGWYDAAYDGKSKSNPNPPLVNIPSYIGNNYSAYTKRFYRGGSGELLDAFVFGGFDVGDVGVQAKAGRHTLYWGESLFLGGHLHSISYSQNPLDLQKGFATPGTEAKELFRPLNQLSAQAQLTDTLSVAGQYMLEWEAARYPEGGTYLGPVDFVFNGPDRQFLSPAAGFATRGAPSEPKQRGEWGLSARWSPAWLDGTMGFYYRNFADKLPQTLITQGGAGTTRYNLIYTDNIDLYGISLAKNIAGISVGAELSARHNTPLQSQVLGVAVGLPAQGETKGARGDTLHALVNAAGVINKTPIFDQATWIAELQWSQWTKVRSGNNLFNALGFSANCSGANADKWNGCSTKDYVGTSLGFTPTWYQVFPGVDLSAPVTYAIGLSGNAATVFGGNEGLGNYSVGLGADVQQKYRFDLKYIDFVGRYKDNGTAVTATNGLTTFLKDRGFVSLTFKTTF</sequence>
<name>A0A140HLD7_9BURK</name>
<evidence type="ECO:0000256" key="1">
    <source>
        <dbReference type="SAM" id="SignalP"/>
    </source>
</evidence>
<dbReference type="PATRIC" id="fig|94132.3.peg.4544"/>
<keyword evidence="1" id="KW-0732">Signal</keyword>